<dbReference type="GO" id="GO:0046872">
    <property type="term" value="F:metal ion binding"/>
    <property type="evidence" value="ECO:0007669"/>
    <property type="project" value="UniProtKB-KW"/>
</dbReference>
<reference evidence="12" key="1">
    <citation type="submission" date="2016-11" db="EMBL/GenBank/DDBJ databases">
        <authorList>
            <person name="Varghese N."/>
            <person name="Submissions S."/>
        </authorList>
    </citation>
    <scope>NUCLEOTIDE SEQUENCE [LARGE SCALE GENOMIC DNA]</scope>
    <source>
        <strain evidence="12">DSM 10124</strain>
    </source>
</reference>
<comment type="similarity">
    <text evidence="2">Belongs to the TsaE family.</text>
</comment>
<keyword evidence="8" id="KW-0067">ATP-binding</keyword>
<dbReference type="Gene3D" id="3.40.50.300">
    <property type="entry name" value="P-loop containing nucleotide triphosphate hydrolases"/>
    <property type="match status" value="1"/>
</dbReference>
<dbReference type="InterPro" id="IPR003442">
    <property type="entry name" value="T6A_TsaE"/>
</dbReference>
<comment type="subcellular location">
    <subcellularLocation>
        <location evidence="1">Cytoplasm</location>
    </subcellularLocation>
</comment>
<evidence type="ECO:0000256" key="4">
    <source>
        <dbReference type="ARBA" id="ARBA00022490"/>
    </source>
</evidence>
<organism evidence="11 12">
    <name type="scientific">Caloramator proteoclasticus DSM 10124</name>
    <dbReference type="NCBI Taxonomy" id="1121262"/>
    <lineage>
        <taxon>Bacteria</taxon>
        <taxon>Bacillati</taxon>
        <taxon>Bacillota</taxon>
        <taxon>Clostridia</taxon>
        <taxon>Eubacteriales</taxon>
        <taxon>Clostridiaceae</taxon>
        <taxon>Caloramator</taxon>
    </lineage>
</organism>
<sequence length="142" mass="16169">MITFVTNNERETFELGYKIGAKLKKGDVISLNGDLGAGKTHLTKGIAAGLGVDDYITSPTFTIVNEYMGRLPFYHFDVYRIDDIYEMYEIGFDEYLYGDGVCVVEWGDMVEELLPKDKIYIYIKKLDDSIREVQIKGLEGEV</sequence>
<evidence type="ECO:0000313" key="12">
    <source>
        <dbReference type="Proteomes" id="UP000184423"/>
    </source>
</evidence>
<dbReference type="RefSeq" id="WP_073248100.1">
    <property type="nucleotide sequence ID" value="NZ_FQVG01000012.1"/>
</dbReference>
<dbReference type="PANTHER" id="PTHR33540:SF2">
    <property type="entry name" value="TRNA THREONYLCARBAMOYLADENOSINE BIOSYNTHESIS PROTEIN TSAE"/>
    <property type="match status" value="1"/>
</dbReference>
<keyword evidence="6" id="KW-0479">Metal-binding</keyword>
<dbReference type="NCBIfam" id="TIGR00150">
    <property type="entry name" value="T6A_YjeE"/>
    <property type="match status" value="1"/>
</dbReference>
<evidence type="ECO:0000256" key="1">
    <source>
        <dbReference type="ARBA" id="ARBA00004496"/>
    </source>
</evidence>
<dbReference type="PANTHER" id="PTHR33540">
    <property type="entry name" value="TRNA THREONYLCARBAMOYLADENOSINE BIOSYNTHESIS PROTEIN TSAE"/>
    <property type="match status" value="1"/>
</dbReference>
<keyword evidence="4" id="KW-0963">Cytoplasm</keyword>
<proteinExistence type="inferred from homology"/>
<evidence type="ECO:0000256" key="5">
    <source>
        <dbReference type="ARBA" id="ARBA00022694"/>
    </source>
</evidence>
<evidence type="ECO:0000256" key="2">
    <source>
        <dbReference type="ARBA" id="ARBA00007599"/>
    </source>
</evidence>
<dbReference type="Pfam" id="PF02367">
    <property type="entry name" value="TsaE"/>
    <property type="match status" value="1"/>
</dbReference>
<dbReference type="GO" id="GO:0005524">
    <property type="term" value="F:ATP binding"/>
    <property type="evidence" value="ECO:0007669"/>
    <property type="project" value="UniProtKB-KW"/>
</dbReference>
<accession>A0A1M4VKU0</accession>
<dbReference type="Proteomes" id="UP000184423">
    <property type="component" value="Unassembled WGS sequence"/>
</dbReference>
<dbReference type="GO" id="GO:0002949">
    <property type="term" value="P:tRNA threonylcarbamoyladenosine modification"/>
    <property type="evidence" value="ECO:0007669"/>
    <property type="project" value="InterPro"/>
</dbReference>
<dbReference type="InterPro" id="IPR027417">
    <property type="entry name" value="P-loop_NTPase"/>
</dbReference>
<evidence type="ECO:0000256" key="3">
    <source>
        <dbReference type="ARBA" id="ARBA00019010"/>
    </source>
</evidence>
<evidence type="ECO:0000256" key="8">
    <source>
        <dbReference type="ARBA" id="ARBA00022840"/>
    </source>
</evidence>
<keyword evidence="9" id="KW-0460">Magnesium</keyword>
<gene>
    <name evidence="11" type="ORF">SAMN02746091_00928</name>
</gene>
<keyword evidence="7" id="KW-0547">Nucleotide-binding</keyword>
<name>A0A1M4VKU0_9CLOT</name>
<dbReference type="AlphaFoldDB" id="A0A1M4VKU0"/>
<keyword evidence="5" id="KW-0819">tRNA processing</keyword>
<dbReference type="GO" id="GO:0005737">
    <property type="term" value="C:cytoplasm"/>
    <property type="evidence" value="ECO:0007669"/>
    <property type="project" value="UniProtKB-SubCell"/>
</dbReference>
<evidence type="ECO:0000256" key="9">
    <source>
        <dbReference type="ARBA" id="ARBA00022842"/>
    </source>
</evidence>
<evidence type="ECO:0000256" key="6">
    <source>
        <dbReference type="ARBA" id="ARBA00022723"/>
    </source>
</evidence>
<keyword evidence="12" id="KW-1185">Reference proteome</keyword>
<protein>
    <recommendedName>
        <fullName evidence="3">tRNA threonylcarbamoyladenosine biosynthesis protein TsaE</fullName>
    </recommendedName>
    <alternativeName>
        <fullName evidence="10">t(6)A37 threonylcarbamoyladenosine biosynthesis protein TsaE</fullName>
    </alternativeName>
</protein>
<evidence type="ECO:0000256" key="7">
    <source>
        <dbReference type="ARBA" id="ARBA00022741"/>
    </source>
</evidence>
<dbReference type="SUPFAM" id="SSF52540">
    <property type="entry name" value="P-loop containing nucleoside triphosphate hydrolases"/>
    <property type="match status" value="1"/>
</dbReference>
<evidence type="ECO:0000313" key="11">
    <source>
        <dbReference type="EMBL" id="SHE69604.1"/>
    </source>
</evidence>
<dbReference type="EMBL" id="FQVG01000012">
    <property type="protein sequence ID" value="SHE69604.1"/>
    <property type="molecule type" value="Genomic_DNA"/>
</dbReference>
<evidence type="ECO:0000256" key="10">
    <source>
        <dbReference type="ARBA" id="ARBA00032441"/>
    </source>
</evidence>